<keyword evidence="3" id="KW-0133">Cell shape</keyword>
<dbReference type="InterPro" id="IPR001182">
    <property type="entry name" value="FtsW/RodA"/>
</dbReference>
<evidence type="ECO:0000256" key="4">
    <source>
        <dbReference type="ARBA" id="ARBA00022989"/>
    </source>
</evidence>
<feature type="transmembrane region" description="Helical" evidence="6">
    <location>
        <begin position="158"/>
        <end position="180"/>
    </location>
</feature>
<feature type="transmembrane region" description="Helical" evidence="6">
    <location>
        <begin position="75"/>
        <end position="93"/>
    </location>
</feature>
<evidence type="ECO:0008006" key="8">
    <source>
        <dbReference type="Google" id="ProtNLM"/>
    </source>
</evidence>
<feature type="transmembrane region" description="Helical" evidence="6">
    <location>
        <begin position="284"/>
        <end position="309"/>
    </location>
</feature>
<dbReference type="PANTHER" id="PTHR30474:SF1">
    <property type="entry name" value="PEPTIDOGLYCAN GLYCOSYLTRANSFERASE MRDB"/>
    <property type="match status" value="1"/>
</dbReference>
<comment type="subcellular location">
    <subcellularLocation>
        <location evidence="1">Membrane</location>
        <topology evidence="1">Multi-pass membrane protein</topology>
    </subcellularLocation>
</comment>
<dbReference type="Pfam" id="PF01098">
    <property type="entry name" value="FTSW_RODA_SPOVE"/>
    <property type="match status" value="2"/>
</dbReference>
<gene>
    <name evidence="7" type="ORF">METZ01_LOCUS192648</name>
</gene>
<feature type="transmembrane region" description="Helical" evidence="6">
    <location>
        <begin position="252"/>
        <end position="272"/>
    </location>
</feature>
<dbReference type="EMBL" id="UINC01040224">
    <property type="protein sequence ID" value="SVB39794.1"/>
    <property type="molecule type" value="Genomic_DNA"/>
</dbReference>
<evidence type="ECO:0000313" key="7">
    <source>
        <dbReference type="EMBL" id="SVB39794.1"/>
    </source>
</evidence>
<keyword evidence="4 6" id="KW-1133">Transmembrane helix</keyword>
<evidence type="ECO:0000256" key="3">
    <source>
        <dbReference type="ARBA" id="ARBA00022960"/>
    </source>
</evidence>
<evidence type="ECO:0000256" key="2">
    <source>
        <dbReference type="ARBA" id="ARBA00022692"/>
    </source>
</evidence>
<organism evidence="7">
    <name type="scientific">marine metagenome</name>
    <dbReference type="NCBI Taxonomy" id="408172"/>
    <lineage>
        <taxon>unclassified sequences</taxon>
        <taxon>metagenomes</taxon>
        <taxon>ecological metagenomes</taxon>
    </lineage>
</organism>
<dbReference type="GO" id="GO:0008360">
    <property type="term" value="P:regulation of cell shape"/>
    <property type="evidence" value="ECO:0007669"/>
    <property type="project" value="UniProtKB-KW"/>
</dbReference>
<keyword evidence="2 6" id="KW-0812">Transmembrane</keyword>
<feature type="transmembrane region" description="Helical" evidence="6">
    <location>
        <begin position="315"/>
        <end position="337"/>
    </location>
</feature>
<evidence type="ECO:0000256" key="6">
    <source>
        <dbReference type="SAM" id="Phobius"/>
    </source>
</evidence>
<evidence type="ECO:0000256" key="1">
    <source>
        <dbReference type="ARBA" id="ARBA00004141"/>
    </source>
</evidence>
<sequence>MFYFPKSLYHKSAYWAYGFILLAILVPFTGEKIAGTYRWIDIGPLGIQPSEFAKWIVVLVLARYLSDYNLDLNRFGTLIIPIIVVIIPTAIVIKQSDLGSAIIILSSLIPMIYWSKVNPYFIFLLVGPFISILTASHNISFTIWGISMIGILYVICPNFIRGVATYFSFLLLGLFSPWIWSLLNPYQQKRILTLLNPELDPLGSAYQVIQSQTAIGSGGLFGKGWGNGTQTHLKFLPVQESDFMISVFGEELGFGFMIVLFCLFALLIFQIVKLAFESNDRFSSLILIGIGTIFLSHIFVNTAMAVGLIPVKGLPLPFISAGGSFLLSCFMMIGLALNMGINTFE</sequence>
<dbReference type="GO" id="GO:0032153">
    <property type="term" value="C:cell division site"/>
    <property type="evidence" value="ECO:0007669"/>
    <property type="project" value="TreeGrafter"/>
</dbReference>
<feature type="transmembrane region" description="Helical" evidence="6">
    <location>
        <begin position="12"/>
        <end position="30"/>
    </location>
</feature>
<feature type="transmembrane region" description="Helical" evidence="6">
    <location>
        <begin position="120"/>
        <end position="146"/>
    </location>
</feature>
<keyword evidence="5 6" id="KW-0472">Membrane</keyword>
<reference evidence="7" key="1">
    <citation type="submission" date="2018-05" db="EMBL/GenBank/DDBJ databases">
        <authorList>
            <person name="Lanie J.A."/>
            <person name="Ng W.-L."/>
            <person name="Kazmierczak K.M."/>
            <person name="Andrzejewski T.M."/>
            <person name="Davidsen T.M."/>
            <person name="Wayne K.J."/>
            <person name="Tettelin H."/>
            <person name="Glass J.I."/>
            <person name="Rusch D."/>
            <person name="Podicherti R."/>
            <person name="Tsui H.-C.T."/>
            <person name="Winkler M.E."/>
        </authorList>
    </citation>
    <scope>NUCLEOTIDE SEQUENCE</scope>
</reference>
<dbReference type="GO" id="GO:0015648">
    <property type="term" value="F:lipid-linked peptidoglycan transporter activity"/>
    <property type="evidence" value="ECO:0007669"/>
    <property type="project" value="TreeGrafter"/>
</dbReference>
<proteinExistence type="predicted"/>
<dbReference type="NCBIfam" id="NF037961">
    <property type="entry name" value="RodA_shape"/>
    <property type="match status" value="1"/>
</dbReference>
<accession>A0A382DP82</accession>
<feature type="transmembrane region" description="Helical" evidence="6">
    <location>
        <begin position="98"/>
        <end position="114"/>
    </location>
</feature>
<dbReference type="AlphaFoldDB" id="A0A382DP82"/>
<name>A0A382DP82_9ZZZZ</name>
<dbReference type="GO" id="GO:0005886">
    <property type="term" value="C:plasma membrane"/>
    <property type="evidence" value="ECO:0007669"/>
    <property type="project" value="TreeGrafter"/>
</dbReference>
<protein>
    <recommendedName>
        <fullName evidence="8">Rod shape-determining protein RodA</fullName>
    </recommendedName>
</protein>
<dbReference type="PANTHER" id="PTHR30474">
    <property type="entry name" value="CELL CYCLE PROTEIN"/>
    <property type="match status" value="1"/>
</dbReference>
<evidence type="ECO:0000256" key="5">
    <source>
        <dbReference type="ARBA" id="ARBA00023136"/>
    </source>
</evidence>
<dbReference type="GO" id="GO:0051301">
    <property type="term" value="P:cell division"/>
    <property type="evidence" value="ECO:0007669"/>
    <property type="project" value="InterPro"/>
</dbReference>